<dbReference type="Gene3D" id="3.40.50.300">
    <property type="entry name" value="P-loop containing nucleotide triphosphate hydrolases"/>
    <property type="match status" value="1"/>
</dbReference>
<dbReference type="SUPFAM" id="SSF52540">
    <property type="entry name" value="P-loop containing nucleoside triphosphate hydrolases"/>
    <property type="match status" value="1"/>
</dbReference>
<feature type="compositionally biased region" description="Polar residues" evidence="1">
    <location>
        <begin position="60"/>
        <end position="79"/>
    </location>
</feature>
<evidence type="ECO:0000313" key="2">
    <source>
        <dbReference type="EMBL" id="CAK9048366.1"/>
    </source>
</evidence>
<feature type="region of interest" description="Disordered" evidence="1">
    <location>
        <begin position="1"/>
        <end position="79"/>
    </location>
</feature>
<sequence>MHGYYIATPPNSDMASPLRQPAALQPARRSLRAPSSPHRLSTPRRRGRTVPTIAEDGQGLFQTSARGRSKSGRSPTSSPLDKRVYVTLAWHKAGTQLMRNTMRWIWDLLDAREACRYDGYGVDLISHGFWEQDCPEHPDVKIRFNNHANQTFLPALRADTASSGGFKGVMTLRDPLEMVISSYCYHHRGAEPKNPISVGMVELGPKEGVPEMAKRMAPIIRDMFEVFQVAKPEVYVSHFERMTGSSSGFNQTVKEILDFLFGDEVSDHFKRRALDAAAHEDLNRGEDGFSFSFHSEADNQVNHTSDDQELNEARSYLSLVDQELLEELLHFQKALGYPPTAVK</sequence>
<dbReference type="Proteomes" id="UP001642484">
    <property type="component" value="Unassembled WGS sequence"/>
</dbReference>
<reference evidence="2 3" key="1">
    <citation type="submission" date="2024-02" db="EMBL/GenBank/DDBJ databases">
        <authorList>
            <person name="Chen Y."/>
            <person name="Shah S."/>
            <person name="Dougan E. K."/>
            <person name="Thang M."/>
            <person name="Chan C."/>
        </authorList>
    </citation>
    <scope>NUCLEOTIDE SEQUENCE [LARGE SCALE GENOMIC DNA]</scope>
</reference>
<keyword evidence="3" id="KW-1185">Reference proteome</keyword>
<evidence type="ECO:0000313" key="3">
    <source>
        <dbReference type="Proteomes" id="UP001642484"/>
    </source>
</evidence>
<comment type="caution">
    <text evidence="2">The sequence shown here is derived from an EMBL/GenBank/DDBJ whole genome shotgun (WGS) entry which is preliminary data.</text>
</comment>
<gene>
    <name evidence="2" type="ORF">CCMP2556_LOCUS24917</name>
</gene>
<proteinExistence type="predicted"/>
<evidence type="ECO:0008006" key="4">
    <source>
        <dbReference type="Google" id="ProtNLM"/>
    </source>
</evidence>
<evidence type="ECO:0000256" key="1">
    <source>
        <dbReference type="SAM" id="MobiDB-lite"/>
    </source>
</evidence>
<dbReference type="EMBL" id="CAXAMN010016513">
    <property type="protein sequence ID" value="CAK9048366.1"/>
    <property type="molecule type" value="Genomic_DNA"/>
</dbReference>
<organism evidence="2 3">
    <name type="scientific">Durusdinium trenchii</name>
    <dbReference type="NCBI Taxonomy" id="1381693"/>
    <lineage>
        <taxon>Eukaryota</taxon>
        <taxon>Sar</taxon>
        <taxon>Alveolata</taxon>
        <taxon>Dinophyceae</taxon>
        <taxon>Suessiales</taxon>
        <taxon>Symbiodiniaceae</taxon>
        <taxon>Durusdinium</taxon>
    </lineage>
</organism>
<accession>A0ABP0MB73</accession>
<protein>
    <recommendedName>
        <fullName evidence="4">Sulfotransferase domain-containing protein</fullName>
    </recommendedName>
</protein>
<dbReference type="InterPro" id="IPR027417">
    <property type="entry name" value="P-loop_NTPase"/>
</dbReference>
<name>A0ABP0MB73_9DINO</name>